<evidence type="ECO:0000313" key="6">
    <source>
        <dbReference type="EMBL" id="GHC98929.1"/>
    </source>
</evidence>
<protein>
    <recommendedName>
        <fullName evidence="5">FAD dependent oxidoreductase domain-containing protein</fullName>
    </recommendedName>
</protein>
<keyword evidence="4" id="KW-0560">Oxidoreductase</keyword>
<gene>
    <name evidence="6" type="ORF">GCM10008096_00490</name>
</gene>
<dbReference type="SUPFAM" id="SSF51905">
    <property type="entry name" value="FAD/NAD(P)-binding domain"/>
    <property type="match status" value="1"/>
</dbReference>
<evidence type="ECO:0000256" key="3">
    <source>
        <dbReference type="ARBA" id="ARBA00022827"/>
    </source>
</evidence>
<sequence>MVTAIAIVPVDAGVRRAYAGAMTRIAVVGAGIIGLSAAKALRGRGADVVVYESGAPGGGQSAGESRIFRHAHDDARLAAFARRSRAKWRGWSEEFGRRLISPGDAVAIGAGVEDKLALLEQAADAPAARLDADGLADRMPLLAAYSGPAMLDADGGAIHTLVAIDALSDALSADLVADHVLSVRQLGAGTAEIRTGTGIDTFDHVVLCAGRGTAPLARGAGLDLPVELSAHVRVGFAVRNPADAPLPTLQDGSGAFGETGIYAAPAEDDHRYSVGLGETTPVSPDGRLEDPAGLERLAARTAEYVRRALPGLDPEPLSHVHCFVTTLPWGDDGVGIWSAGPVTAVAGHNLFKLAPALGEALAETALTGAVPELLRPASRLGAARQ</sequence>
<dbReference type="InterPro" id="IPR006076">
    <property type="entry name" value="FAD-dep_OxRdtase"/>
</dbReference>
<evidence type="ECO:0000256" key="4">
    <source>
        <dbReference type="ARBA" id="ARBA00023002"/>
    </source>
</evidence>
<keyword evidence="7" id="KW-1185">Reference proteome</keyword>
<organism evidence="6 7">
    <name type="scientific">Zhihengliuella salsuginis</name>
    <dbReference type="NCBI Taxonomy" id="578222"/>
    <lineage>
        <taxon>Bacteria</taxon>
        <taxon>Bacillati</taxon>
        <taxon>Actinomycetota</taxon>
        <taxon>Actinomycetes</taxon>
        <taxon>Micrococcales</taxon>
        <taxon>Micrococcaceae</taxon>
        <taxon>Zhihengliuella</taxon>
    </lineage>
</organism>
<comment type="caution">
    <text evidence="6">The sequence shown here is derived from an EMBL/GenBank/DDBJ whole genome shotgun (WGS) entry which is preliminary data.</text>
</comment>
<dbReference type="Proteomes" id="UP000642819">
    <property type="component" value="Unassembled WGS sequence"/>
</dbReference>
<accession>A0ABQ3GAS9</accession>
<proteinExistence type="predicted"/>
<dbReference type="Gene3D" id="3.50.50.60">
    <property type="entry name" value="FAD/NAD(P)-binding domain"/>
    <property type="match status" value="1"/>
</dbReference>
<dbReference type="PANTHER" id="PTHR10961">
    <property type="entry name" value="PEROXISOMAL SARCOSINE OXIDASE"/>
    <property type="match status" value="1"/>
</dbReference>
<keyword evidence="3" id="KW-0274">FAD</keyword>
<dbReference type="InterPro" id="IPR036188">
    <property type="entry name" value="FAD/NAD-bd_sf"/>
</dbReference>
<dbReference type="Gene3D" id="3.30.9.10">
    <property type="entry name" value="D-Amino Acid Oxidase, subunit A, domain 2"/>
    <property type="match status" value="1"/>
</dbReference>
<name>A0ABQ3GAS9_9MICC</name>
<evidence type="ECO:0000313" key="7">
    <source>
        <dbReference type="Proteomes" id="UP000642819"/>
    </source>
</evidence>
<keyword evidence="2" id="KW-0285">Flavoprotein</keyword>
<feature type="domain" description="FAD dependent oxidoreductase" evidence="5">
    <location>
        <begin position="24"/>
        <end position="363"/>
    </location>
</feature>
<dbReference type="PANTHER" id="PTHR10961:SF7">
    <property type="entry name" value="FAD DEPENDENT OXIDOREDUCTASE DOMAIN-CONTAINING PROTEIN"/>
    <property type="match status" value="1"/>
</dbReference>
<evidence type="ECO:0000256" key="2">
    <source>
        <dbReference type="ARBA" id="ARBA00022630"/>
    </source>
</evidence>
<evidence type="ECO:0000259" key="5">
    <source>
        <dbReference type="Pfam" id="PF01266"/>
    </source>
</evidence>
<evidence type="ECO:0000256" key="1">
    <source>
        <dbReference type="ARBA" id="ARBA00001974"/>
    </source>
</evidence>
<comment type="cofactor">
    <cofactor evidence="1">
        <name>FAD</name>
        <dbReference type="ChEBI" id="CHEBI:57692"/>
    </cofactor>
</comment>
<dbReference type="InterPro" id="IPR045170">
    <property type="entry name" value="MTOX"/>
</dbReference>
<dbReference type="Pfam" id="PF01266">
    <property type="entry name" value="DAO"/>
    <property type="match status" value="1"/>
</dbReference>
<reference evidence="7" key="1">
    <citation type="journal article" date="2019" name="Int. J. Syst. Evol. Microbiol.">
        <title>The Global Catalogue of Microorganisms (GCM) 10K type strain sequencing project: providing services to taxonomists for standard genome sequencing and annotation.</title>
        <authorList>
            <consortium name="The Broad Institute Genomics Platform"/>
            <consortium name="The Broad Institute Genome Sequencing Center for Infectious Disease"/>
            <person name="Wu L."/>
            <person name="Ma J."/>
        </authorList>
    </citation>
    <scope>NUCLEOTIDE SEQUENCE [LARGE SCALE GENOMIC DNA]</scope>
    <source>
        <strain evidence="7">KCTC 19466</strain>
    </source>
</reference>
<dbReference type="EMBL" id="BMXK01000001">
    <property type="protein sequence ID" value="GHC98929.1"/>
    <property type="molecule type" value="Genomic_DNA"/>
</dbReference>